<dbReference type="InterPro" id="IPR036852">
    <property type="entry name" value="Peptidase_S8/S53_dom_sf"/>
</dbReference>
<dbReference type="SUPFAM" id="SSF52743">
    <property type="entry name" value="Subtilisin-like"/>
    <property type="match status" value="1"/>
</dbReference>
<dbReference type="Proteomes" id="UP000655225">
    <property type="component" value="Unassembled WGS sequence"/>
</dbReference>
<comment type="similarity">
    <text evidence="1 7">Belongs to the peptidase S8 family.</text>
</comment>
<protein>
    <recommendedName>
        <fullName evidence="12">Cucumisin</fullName>
    </recommendedName>
</protein>
<dbReference type="InterPro" id="IPR000209">
    <property type="entry name" value="Peptidase_S8/S53_dom"/>
</dbReference>
<sequence>MGGVLTDLRPDYQKKKLQEMEGVVSVLPNTVLKLHTTRSWEFLGLTDSHVGGSYGGDIIIGVIDTGIWPESESFRDEDFGPPPAKWNGQCQTENNFTCNNKIIGARFYNSENNYVSDIKSPRDSDGHGSHTASTAAGRGVAGASYYGLAEGVARGGVPSARIAVYKVCWAIGCALADVLAAFDDAIADGVDIISVSLGSDFPSPYFEDPIAIGSFHAMKNGILTSNSAGNDGPFQRSVANNSPWSLTVAASTIDRKFVSKVVLGNGQIFVGTAINNFDLNGTSFPLIWGGDAANISFGASPEFARVCFPGSLSSIKLEGKIVLCDVLSHGSAILYANGLGAIMISPVYDFAFSYPVPVTVINSADGAKIMDYIKSTDNPIANILVGETLKDVMAPRAVSFSSRGPNPLTPDILKPDLTAPGVDILAAWSPLSSPSIYVYDSRRVAYNIVSGTSMSCPHATGAAAYVKATHPTWSPAAIKSALMTTAMIMDPRKNKDAEFAYGSGHLNPVKAVDPGLVFDASESDYVDFLCKQGYNTTTLRLVTGDSSVCSSTKPGKAWDLNYPSFSLSIPDGQHIMGIFTRTVTNVGSSNSTYYSTVDAPSYLSIKVEPSILAFSAIGENKSFTVKVYGPQIVQEPIISAAIQWTDGVHVVRTPLVVHSVLPTYPSMPRTNMLPPDDLNIYHKNGIMRGILGGN</sequence>
<evidence type="ECO:0000256" key="2">
    <source>
        <dbReference type="ARBA" id="ARBA00022670"/>
    </source>
</evidence>
<evidence type="ECO:0000256" key="1">
    <source>
        <dbReference type="ARBA" id="ARBA00011073"/>
    </source>
</evidence>
<dbReference type="FunFam" id="3.40.50.200:FF:000006">
    <property type="entry name" value="Subtilisin-like protease SBT1.5"/>
    <property type="match status" value="1"/>
</dbReference>
<name>A0A835DRQ3_TETSI</name>
<evidence type="ECO:0000313" key="10">
    <source>
        <dbReference type="EMBL" id="KAF8413088.1"/>
    </source>
</evidence>
<dbReference type="GO" id="GO:0006508">
    <property type="term" value="P:proteolysis"/>
    <property type="evidence" value="ECO:0007669"/>
    <property type="project" value="UniProtKB-KW"/>
</dbReference>
<keyword evidence="4 7" id="KW-0378">Hydrolase</keyword>
<keyword evidence="5 7" id="KW-0720">Serine protease</keyword>
<evidence type="ECO:0000259" key="9">
    <source>
        <dbReference type="Pfam" id="PF17766"/>
    </source>
</evidence>
<dbReference type="InterPro" id="IPR041469">
    <property type="entry name" value="Subtilisin-like_FN3"/>
</dbReference>
<keyword evidence="3" id="KW-0732">Signal</keyword>
<gene>
    <name evidence="10" type="ORF">HHK36_001064</name>
</gene>
<dbReference type="CDD" id="cd04852">
    <property type="entry name" value="Peptidases_S8_3"/>
    <property type="match status" value="1"/>
</dbReference>
<dbReference type="EMBL" id="JABCRI010000001">
    <property type="protein sequence ID" value="KAF8413088.1"/>
    <property type="molecule type" value="Genomic_DNA"/>
</dbReference>
<keyword evidence="2 7" id="KW-0645">Protease</keyword>
<feature type="active site" description="Charge relay system" evidence="6 7">
    <location>
        <position position="453"/>
    </location>
</feature>
<keyword evidence="11" id="KW-1185">Reference proteome</keyword>
<evidence type="ECO:0000256" key="5">
    <source>
        <dbReference type="ARBA" id="ARBA00022825"/>
    </source>
</evidence>
<evidence type="ECO:0000259" key="8">
    <source>
        <dbReference type="Pfam" id="PF00082"/>
    </source>
</evidence>
<evidence type="ECO:0000256" key="7">
    <source>
        <dbReference type="PROSITE-ProRule" id="PRU01240"/>
    </source>
</evidence>
<accession>A0A835DRQ3</accession>
<feature type="active site" description="Charge relay system" evidence="6 7">
    <location>
        <position position="127"/>
    </location>
</feature>
<dbReference type="PANTHER" id="PTHR10795">
    <property type="entry name" value="PROPROTEIN CONVERTASE SUBTILISIN/KEXIN"/>
    <property type="match status" value="1"/>
</dbReference>
<evidence type="ECO:0000256" key="4">
    <source>
        <dbReference type="ARBA" id="ARBA00022801"/>
    </source>
</evidence>
<dbReference type="OMA" id="NIEGEHA"/>
<dbReference type="CDD" id="cd02120">
    <property type="entry name" value="PA_subtilisin_like"/>
    <property type="match status" value="1"/>
</dbReference>
<evidence type="ECO:0000313" key="11">
    <source>
        <dbReference type="Proteomes" id="UP000655225"/>
    </source>
</evidence>
<comment type="caution">
    <text evidence="10">The sequence shown here is derived from an EMBL/GenBank/DDBJ whole genome shotgun (WGS) entry which is preliminary data.</text>
</comment>
<reference evidence="10 11" key="1">
    <citation type="submission" date="2020-04" db="EMBL/GenBank/DDBJ databases">
        <title>Plant Genome Project.</title>
        <authorList>
            <person name="Zhang R.-G."/>
        </authorList>
    </citation>
    <scope>NUCLEOTIDE SEQUENCE [LARGE SCALE GENOMIC DNA]</scope>
    <source>
        <strain evidence="10">YNK0</strain>
        <tissue evidence="10">Leaf</tissue>
    </source>
</reference>
<dbReference type="PROSITE" id="PS00138">
    <property type="entry name" value="SUBTILASE_SER"/>
    <property type="match status" value="1"/>
</dbReference>
<dbReference type="InterPro" id="IPR023828">
    <property type="entry name" value="Peptidase_S8_Ser-AS"/>
</dbReference>
<dbReference type="PROSITE" id="PS51892">
    <property type="entry name" value="SUBTILASE"/>
    <property type="match status" value="1"/>
</dbReference>
<organism evidence="10 11">
    <name type="scientific">Tetracentron sinense</name>
    <name type="common">Spur-leaf</name>
    <dbReference type="NCBI Taxonomy" id="13715"/>
    <lineage>
        <taxon>Eukaryota</taxon>
        <taxon>Viridiplantae</taxon>
        <taxon>Streptophyta</taxon>
        <taxon>Embryophyta</taxon>
        <taxon>Tracheophyta</taxon>
        <taxon>Spermatophyta</taxon>
        <taxon>Magnoliopsida</taxon>
        <taxon>Trochodendrales</taxon>
        <taxon>Trochodendraceae</taxon>
        <taxon>Tetracentron</taxon>
    </lineage>
</organism>
<dbReference type="PRINTS" id="PR00723">
    <property type="entry name" value="SUBTILISIN"/>
</dbReference>
<dbReference type="InterPro" id="IPR045051">
    <property type="entry name" value="SBT"/>
</dbReference>
<feature type="active site" description="Charge relay system" evidence="6 7">
    <location>
        <position position="64"/>
    </location>
</feature>
<dbReference type="GO" id="GO:0004252">
    <property type="term" value="F:serine-type endopeptidase activity"/>
    <property type="evidence" value="ECO:0007669"/>
    <property type="project" value="UniProtKB-UniRule"/>
</dbReference>
<dbReference type="Pfam" id="PF17766">
    <property type="entry name" value="fn3_6"/>
    <property type="match status" value="1"/>
</dbReference>
<evidence type="ECO:0000256" key="3">
    <source>
        <dbReference type="ARBA" id="ARBA00022729"/>
    </source>
</evidence>
<dbReference type="OrthoDB" id="206201at2759"/>
<dbReference type="Gene3D" id="2.60.40.2310">
    <property type="match status" value="1"/>
</dbReference>
<feature type="domain" description="Peptidase S8/S53" evidence="8">
    <location>
        <begin position="56"/>
        <end position="504"/>
    </location>
</feature>
<dbReference type="Pfam" id="PF00082">
    <property type="entry name" value="Peptidase_S8"/>
    <property type="match status" value="1"/>
</dbReference>
<evidence type="ECO:0000256" key="6">
    <source>
        <dbReference type="PIRSR" id="PIRSR615500-1"/>
    </source>
</evidence>
<dbReference type="Gene3D" id="3.40.50.200">
    <property type="entry name" value="Peptidase S8/S53 domain"/>
    <property type="match status" value="1"/>
</dbReference>
<dbReference type="InterPro" id="IPR015500">
    <property type="entry name" value="Peptidase_S8_subtilisin-rel"/>
</dbReference>
<feature type="domain" description="Subtilisin-like protease fibronectin type-III" evidence="9">
    <location>
        <begin position="559"/>
        <end position="657"/>
    </location>
</feature>
<dbReference type="InterPro" id="IPR034197">
    <property type="entry name" value="Peptidases_S8_3"/>
</dbReference>
<dbReference type="Gene3D" id="3.50.30.30">
    <property type="match status" value="1"/>
</dbReference>
<evidence type="ECO:0008006" key="12">
    <source>
        <dbReference type="Google" id="ProtNLM"/>
    </source>
</evidence>
<proteinExistence type="inferred from homology"/>
<dbReference type="AlphaFoldDB" id="A0A835DRQ3"/>